<reference evidence="4" key="1">
    <citation type="submission" date="2022-09" db="EMBL/GenBank/DDBJ databases">
        <title>Diverse halophilic archaea isolated from saline environments.</title>
        <authorList>
            <person name="Cui H.-L."/>
        </authorList>
    </citation>
    <scope>NUCLEOTIDE SEQUENCE</scope>
    <source>
        <strain evidence="4">ZS-35-S2</strain>
    </source>
</reference>
<feature type="compositionally biased region" description="Acidic residues" evidence="1">
    <location>
        <begin position="1"/>
        <end position="18"/>
    </location>
</feature>
<feature type="domain" description="DUF7319" evidence="3">
    <location>
        <begin position="83"/>
        <end position="288"/>
    </location>
</feature>
<proteinExistence type="predicted"/>
<dbReference type="GeneID" id="74941251"/>
<sequence>MADATEETEADHDAEGTDPEASATGAASSSSHSPSDDRPASTTDDGTDTTEGDDEAPSLEELRAQVEAKYDFENFGPDQMAEMTAEEWEAVFDPETWITGSELLDRLEADVKSRVVTRDVFARVERLDNPDRLVAYSDEGYVVVYRDGSTEGRGTVLRDVEPLVALNSMEEYDPPAMPEGDLLPDPVDVPQGSGEKGNLLIQIVAGVQLLAGLALFGAWLLGVLRVGPFTADPIILVAGLGFLVIGFFLFLMVANARLSDRFRAEEYRNRLRAIGIDSEERPEWLPPEVEWPAGELEEGASEGASQSVEERGEESV</sequence>
<keyword evidence="2" id="KW-0812">Transmembrane</keyword>
<keyword evidence="2" id="KW-0472">Membrane</keyword>
<evidence type="ECO:0000313" key="4">
    <source>
        <dbReference type="EMBL" id="UWM55155.1"/>
    </source>
</evidence>
<evidence type="ECO:0000256" key="2">
    <source>
        <dbReference type="SAM" id="Phobius"/>
    </source>
</evidence>
<evidence type="ECO:0000259" key="3">
    <source>
        <dbReference type="Pfam" id="PF24003"/>
    </source>
</evidence>
<feature type="compositionally biased region" description="Low complexity" evidence="1">
    <location>
        <begin position="21"/>
        <end position="33"/>
    </location>
</feature>
<feature type="transmembrane region" description="Helical" evidence="2">
    <location>
        <begin position="234"/>
        <end position="254"/>
    </location>
</feature>
<gene>
    <name evidence="4" type="ORF">N0B31_02475</name>
</gene>
<feature type="region of interest" description="Disordered" evidence="1">
    <location>
        <begin position="285"/>
        <end position="316"/>
    </location>
</feature>
<dbReference type="AlphaFoldDB" id="A0A9E7U589"/>
<dbReference type="Proteomes" id="UP001057580">
    <property type="component" value="Chromosome"/>
</dbReference>
<dbReference type="EMBL" id="CP104003">
    <property type="protein sequence ID" value="UWM55155.1"/>
    <property type="molecule type" value="Genomic_DNA"/>
</dbReference>
<feature type="region of interest" description="Disordered" evidence="1">
    <location>
        <begin position="1"/>
        <end position="58"/>
    </location>
</feature>
<feature type="compositionally biased region" description="Acidic residues" evidence="1">
    <location>
        <begin position="45"/>
        <end position="58"/>
    </location>
</feature>
<dbReference type="RefSeq" id="WP_260594207.1">
    <property type="nucleotide sequence ID" value="NZ_CP104003.1"/>
</dbReference>
<dbReference type="Pfam" id="PF24003">
    <property type="entry name" value="DUF7319"/>
    <property type="match status" value="1"/>
</dbReference>
<accession>A0A9E7U589</accession>
<evidence type="ECO:0000313" key="5">
    <source>
        <dbReference type="Proteomes" id="UP001057580"/>
    </source>
</evidence>
<keyword evidence="5" id="KW-1185">Reference proteome</keyword>
<evidence type="ECO:0000256" key="1">
    <source>
        <dbReference type="SAM" id="MobiDB-lite"/>
    </source>
</evidence>
<feature type="transmembrane region" description="Helical" evidence="2">
    <location>
        <begin position="199"/>
        <end position="222"/>
    </location>
</feature>
<dbReference type="InterPro" id="IPR055743">
    <property type="entry name" value="DUF7319"/>
</dbReference>
<dbReference type="KEGG" id="ssai:N0B31_02475"/>
<name>A0A9E7U589_9EURY</name>
<protein>
    <recommendedName>
        <fullName evidence="3">DUF7319 domain-containing protein</fullName>
    </recommendedName>
</protein>
<organism evidence="4 5">
    <name type="scientific">Salinirubellus salinus</name>
    <dbReference type="NCBI Taxonomy" id="1364945"/>
    <lineage>
        <taxon>Archaea</taxon>
        <taxon>Methanobacteriati</taxon>
        <taxon>Methanobacteriota</taxon>
        <taxon>Stenosarchaea group</taxon>
        <taxon>Halobacteria</taxon>
        <taxon>Halobacteriales</taxon>
        <taxon>Natronomonadaceae</taxon>
        <taxon>Salinirubellus</taxon>
    </lineage>
</organism>
<keyword evidence="2" id="KW-1133">Transmembrane helix</keyword>